<keyword evidence="1" id="KW-0808">Transferase</keyword>
<protein>
    <submittedName>
        <fullName evidence="1">Receptor protein-tyrosine kinase</fullName>
    </submittedName>
</protein>
<sequence length="78" mass="9087">MFNHRHRPRALLTCNFFGVTFLLLIVAGSYDALIQPSSTDVNSTEFVKGKSEFHTYFHLEKAREWEREEVAKAELRSI</sequence>
<proteinExistence type="predicted"/>
<dbReference type="AlphaFoldDB" id="A0A4S2L0M5"/>
<name>A0A4S2L0M5_9HYME</name>
<gene>
    <name evidence="1" type="ORF">DBV15_08803</name>
</gene>
<keyword evidence="1" id="KW-0829">Tyrosine-protein kinase</keyword>
<reference evidence="1 2" key="1">
    <citation type="journal article" date="2019" name="Philos. Trans. R. Soc. Lond., B, Biol. Sci.">
        <title>Ant behaviour and brain gene expression of defending hosts depend on the ecological success of the intruding social parasite.</title>
        <authorList>
            <person name="Kaur R."/>
            <person name="Stoldt M."/>
            <person name="Jongepier E."/>
            <person name="Feldmeyer B."/>
            <person name="Menzel F."/>
            <person name="Bornberg-Bauer E."/>
            <person name="Foitzik S."/>
        </authorList>
    </citation>
    <scope>NUCLEOTIDE SEQUENCE [LARGE SCALE GENOMIC DNA]</scope>
    <source>
        <tissue evidence="1">Whole body</tissue>
    </source>
</reference>
<keyword evidence="2" id="KW-1185">Reference proteome</keyword>
<comment type="caution">
    <text evidence="1">The sequence shown here is derived from an EMBL/GenBank/DDBJ whole genome shotgun (WGS) entry which is preliminary data.</text>
</comment>
<dbReference type="GO" id="GO:0004713">
    <property type="term" value="F:protein tyrosine kinase activity"/>
    <property type="evidence" value="ECO:0007669"/>
    <property type="project" value="UniProtKB-KW"/>
</dbReference>
<organism evidence="1 2">
    <name type="scientific">Temnothorax longispinosus</name>
    <dbReference type="NCBI Taxonomy" id="300112"/>
    <lineage>
        <taxon>Eukaryota</taxon>
        <taxon>Metazoa</taxon>
        <taxon>Ecdysozoa</taxon>
        <taxon>Arthropoda</taxon>
        <taxon>Hexapoda</taxon>
        <taxon>Insecta</taxon>
        <taxon>Pterygota</taxon>
        <taxon>Neoptera</taxon>
        <taxon>Endopterygota</taxon>
        <taxon>Hymenoptera</taxon>
        <taxon>Apocrita</taxon>
        <taxon>Aculeata</taxon>
        <taxon>Formicoidea</taxon>
        <taxon>Formicidae</taxon>
        <taxon>Myrmicinae</taxon>
        <taxon>Temnothorax</taxon>
    </lineage>
</organism>
<dbReference type="EMBL" id="QBLH01000362">
    <property type="protein sequence ID" value="TGZ56272.1"/>
    <property type="molecule type" value="Genomic_DNA"/>
</dbReference>
<keyword evidence="1" id="KW-0675">Receptor</keyword>
<accession>A0A4S2L0M5</accession>
<keyword evidence="1" id="KW-0418">Kinase</keyword>
<evidence type="ECO:0000313" key="2">
    <source>
        <dbReference type="Proteomes" id="UP000310200"/>
    </source>
</evidence>
<dbReference type="Proteomes" id="UP000310200">
    <property type="component" value="Unassembled WGS sequence"/>
</dbReference>
<evidence type="ECO:0000313" key="1">
    <source>
        <dbReference type="EMBL" id="TGZ56272.1"/>
    </source>
</evidence>